<name>A0A067MAU1_BOTB1</name>
<evidence type="ECO:0000313" key="2">
    <source>
        <dbReference type="Proteomes" id="UP000027195"/>
    </source>
</evidence>
<dbReference type="Proteomes" id="UP000027195">
    <property type="component" value="Unassembled WGS sequence"/>
</dbReference>
<organism evidence="1 2">
    <name type="scientific">Botryobasidium botryosum (strain FD-172 SS1)</name>
    <dbReference type="NCBI Taxonomy" id="930990"/>
    <lineage>
        <taxon>Eukaryota</taxon>
        <taxon>Fungi</taxon>
        <taxon>Dikarya</taxon>
        <taxon>Basidiomycota</taxon>
        <taxon>Agaricomycotina</taxon>
        <taxon>Agaricomycetes</taxon>
        <taxon>Cantharellales</taxon>
        <taxon>Botryobasidiaceae</taxon>
        <taxon>Botryobasidium</taxon>
    </lineage>
</organism>
<accession>A0A067MAU1</accession>
<sequence>MSNEHSEQSVRLCLCRSHMNLQLRSQWELPGRCRSAIQYRSNPGDTGISEEAPLAIYSVH</sequence>
<dbReference type="InParanoid" id="A0A067MAU1"/>
<proteinExistence type="predicted"/>
<protein>
    <submittedName>
        <fullName evidence="1">Uncharacterized protein</fullName>
    </submittedName>
</protein>
<dbReference type="EMBL" id="KL198048">
    <property type="protein sequence ID" value="KDQ12699.1"/>
    <property type="molecule type" value="Genomic_DNA"/>
</dbReference>
<keyword evidence="2" id="KW-1185">Reference proteome</keyword>
<dbReference type="HOGENOM" id="CLU_2941405_0_0_1"/>
<dbReference type="AlphaFoldDB" id="A0A067MAU1"/>
<evidence type="ECO:0000313" key="1">
    <source>
        <dbReference type="EMBL" id="KDQ12699.1"/>
    </source>
</evidence>
<reference evidence="2" key="1">
    <citation type="journal article" date="2014" name="Proc. Natl. Acad. Sci. U.S.A.">
        <title>Extensive sampling of basidiomycete genomes demonstrates inadequacy of the white-rot/brown-rot paradigm for wood decay fungi.</title>
        <authorList>
            <person name="Riley R."/>
            <person name="Salamov A.A."/>
            <person name="Brown D.W."/>
            <person name="Nagy L.G."/>
            <person name="Floudas D."/>
            <person name="Held B.W."/>
            <person name="Levasseur A."/>
            <person name="Lombard V."/>
            <person name="Morin E."/>
            <person name="Otillar R."/>
            <person name="Lindquist E.A."/>
            <person name="Sun H."/>
            <person name="LaButti K.M."/>
            <person name="Schmutz J."/>
            <person name="Jabbour D."/>
            <person name="Luo H."/>
            <person name="Baker S.E."/>
            <person name="Pisabarro A.G."/>
            <person name="Walton J.D."/>
            <person name="Blanchette R.A."/>
            <person name="Henrissat B."/>
            <person name="Martin F."/>
            <person name="Cullen D."/>
            <person name="Hibbett D.S."/>
            <person name="Grigoriev I.V."/>
        </authorList>
    </citation>
    <scope>NUCLEOTIDE SEQUENCE [LARGE SCALE GENOMIC DNA]</scope>
    <source>
        <strain evidence="2">FD-172 SS1</strain>
    </source>
</reference>
<gene>
    <name evidence="1" type="ORF">BOTBODRAFT_407912</name>
</gene>